<evidence type="ECO:0008006" key="8">
    <source>
        <dbReference type="Google" id="ProtNLM"/>
    </source>
</evidence>
<evidence type="ECO:0000256" key="2">
    <source>
        <dbReference type="ARBA" id="ARBA00023157"/>
    </source>
</evidence>
<dbReference type="PANTHER" id="PTHR11675:SF126">
    <property type="entry name" value="RICIN B LECTIN DOMAIN-CONTAINING PROTEIN"/>
    <property type="match status" value="1"/>
</dbReference>
<sequence>MKRKAPKNILVTIALRLLPLVSLPLLVAVLQPDSDAGEGWKMILVGAACGVVISAAVPSLRIALLAVAIVTVLLLSVAYTEALHHQLHLGNDHDEPRPPRPMLLQEKSDVASAAAALPLDVERKRLAAQEVAALRWRPAPPKIEAPVEMATFSVVLPCAFEGEFAEKTVWAVWENTDKNILKEIIVVDDGSRPPLRKIMSEQLLSQGPGVPKMKIVRHERTLGLISAKKSGGDAATGDVIVFFDCHVSPRKGWEMAFLKQMKRKQDHRTIVVPTITSLNPDTWKEIPGGGGGKVCFILWNNDFTWLYNPGRDAPLMSGGLLALSRRWWEETGGYDTKMVAWGGENIDQSLRSWLCGGRIEVADGAFVAHMWRDPKNPKTVLRYPIPTKDVMRNKARAATAWFGEFTEKVMTFPEYEMFTKNGETIGDMSEFGQLKQKLGCAPFASYLDRFSYIYLDGGLLPAEVFQLREKKTGLCLHVKRNDRAPHNVVLAACAGHHEEHQSSELQLFHRGNRDQSKRGKPCCSGIMHWNFLQCLDAQRVGMQVSTFECEIGGSSSHQKVQLSQDGQLLWNWKGSWSGAQGCFGPQAPKVGRSVIRDSLSACSATVELLTESSSLRGEASSGEVKELRGAASFRLKSREEGGGCAAAATKEGGGDSASNMELHFRPCDEKDAGQTFHAKPRFGGFEIKVGETGYCLDSGGGSQALVYPCYDEKVHNMNQVWKIRDGRLLWESGGRVICVDSEKIQEKVKAPQGEYRLVTCAPKPGQRLKREEIDSQGTFLLKDQDDGRCLSALSGNVLGLSECTAKQRWRVLAANGFHQVQHCESKLCIDAGSEQKPILYPCHTGRVNQPQKFTVVDEPGWIQNPLTWGDNGRRRSFESCLDRLPTQHQSVAVQECSEVRQAGVQWERLNVFVPLERRLWEKAAKPPPGTPILGGDMAPP</sequence>
<keyword evidence="3" id="KW-1133">Transmembrane helix</keyword>
<dbReference type="PANTHER" id="PTHR11675">
    <property type="entry name" value="N-ACETYLGALACTOSAMINYLTRANSFERASE"/>
    <property type="match status" value="1"/>
</dbReference>
<dbReference type="SUPFAM" id="SSF50370">
    <property type="entry name" value="Ricin B-like lectins"/>
    <property type="match status" value="2"/>
</dbReference>
<evidence type="ECO:0000259" key="4">
    <source>
        <dbReference type="Pfam" id="PF00535"/>
    </source>
</evidence>
<proteinExistence type="predicted"/>
<evidence type="ECO:0000313" key="6">
    <source>
        <dbReference type="EMBL" id="CAK8985533.1"/>
    </source>
</evidence>
<keyword evidence="3" id="KW-0472">Membrane</keyword>
<dbReference type="CDD" id="cd00161">
    <property type="entry name" value="beta-trefoil_Ricin-like"/>
    <property type="match status" value="1"/>
</dbReference>
<name>A0ABP0H6V6_9DINO</name>
<keyword evidence="1" id="KW-0808">Transferase</keyword>
<accession>A0ABP0H6V6</accession>
<dbReference type="SUPFAM" id="SSF53448">
    <property type="entry name" value="Nucleotide-diphospho-sugar transferases"/>
    <property type="match status" value="1"/>
</dbReference>
<keyword evidence="7" id="KW-1185">Reference proteome</keyword>
<protein>
    <recommendedName>
        <fullName evidence="8">Polypeptide N-acetylgalactosaminyltransferase</fullName>
    </recommendedName>
</protein>
<organism evidence="6 7">
    <name type="scientific">Durusdinium trenchii</name>
    <dbReference type="NCBI Taxonomy" id="1381693"/>
    <lineage>
        <taxon>Eukaryota</taxon>
        <taxon>Sar</taxon>
        <taxon>Alveolata</taxon>
        <taxon>Dinophyceae</taxon>
        <taxon>Suessiales</taxon>
        <taxon>Symbiodiniaceae</taxon>
        <taxon>Durusdinium</taxon>
    </lineage>
</organism>
<dbReference type="PROSITE" id="PS50231">
    <property type="entry name" value="RICIN_B_LECTIN"/>
    <property type="match status" value="2"/>
</dbReference>
<feature type="domain" description="Galactosyltransferase C-terminal" evidence="5">
    <location>
        <begin position="316"/>
        <end position="364"/>
    </location>
</feature>
<feature type="transmembrane region" description="Helical" evidence="3">
    <location>
        <begin position="9"/>
        <end position="27"/>
    </location>
</feature>
<feature type="transmembrane region" description="Helical" evidence="3">
    <location>
        <begin position="39"/>
        <end position="57"/>
    </location>
</feature>
<dbReference type="Gene3D" id="3.90.550.10">
    <property type="entry name" value="Spore Coat Polysaccharide Biosynthesis Protein SpsA, Chain A"/>
    <property type="match status" value="1"/>
</dbReference>
<evidence type="ECO:0000313" key="7">
    <source>
        <dbReference type="Proteomes" id="UP001642484"/>
    </source>
</evidence>
<comment type="caution">
    <text evidence="6">The sequence shown here is derived from an EMBL/GenBank/DDBJ whole genome shotgun (WGS) entry which is preliminary data.</text>
</comment>
<feature type="transmembrane region" description="Helical" evidence="3">
    <location>
        <begin position="62"/>
        <end position="79"/>
    </location>
</feature>
<dbReference type="EMBL" id="CAXAMN010000002">
    <property type="protein sequence ID" value="CAK8985533.1"/>
    <property type="molecule type" value="Genomic_DNA"/>
</dbReference>
<keyword evidence="2" id="KW-1015">Disulfide bond</keyword>
<evidence type="ECO:0000256" key="1">
    <source>
        <dbReference type="ARBA" id="ARBA00022679"/>
    </source>
</evidence>
<keyword evidence="3" id="KW-0812">Transmembrane</keyword>
<dbReference type="InterPro" id="IPR001173">
    <property type="entry name" value="Glyco_trans_2-like"/>
</dbReference>
<dbReference type="Pfam" id="PF00535">
    <property type="entry name" value="Glycos_transf_2"/>
    <property type="match status" value="1"/>
</dbReference>
<dbReference type="Gene3D" id="2.80.10.50">
    <property type="match status" value="2"/>
</dbReference>
<dbReference type="InterPro" id="IPR027791">
    <property type="entry name" value="Galactosyl_T_C"/>
</dbReference>
<gene>
    <name evidence="6" type="ORF">CCMP2556_LOCUS162</name>
</gene>
<evidence type="ECO:0000259" key="5">
    <source>
        <dbReference type="Pfam" id="PF02709"/>
    </source>
</evidence>
<feature type="domain" description="Glycosyltransferase 2-like" evidence="4">
    <location>
        <begin position="153"/>
        <end position="282"/>
    </location>
</feature>
<dbReference type="Pfam" id="PF02709">
    <property type="entry name" value="Glyco_transf_7C"/>
    <property type="match status" value="1"/>
</dbReference>
<reference evidence="6 7" key="1">
    <citation type="submission" date="2024-02" db="EMBL/GenBank/DDBJ databases">
        <authorList>
            <person name="Chen Y."/>
            <person name="Shah S."/>
            <person name="Dougan E. K."/>
            <person name="Thang M."/>
            <person name="Chan C."/>
        </authorList>
    </citation>
    <scope>NUCLEOTIDE SEQUENCE [LARGE SCALE GENOMIC DNA]</scope>
</reference>
<dbReference type="InterPro" id="IPR029044">
    <property type="entry name" value="Nucleotide-diphossugar_trans"/>
</dbReference>
<dbReference type="InterPro" id="IPR035992">
    <property type="entry name" value="Ricin_B-like_lectins"/>
</dbReference>
<evidence type="ECO:0000256" key="3">
    <source>
        <dbReference type="SAM" id="Phobius"/>
    </source>
</evidence>
<dbReference type="Proteomes" id="UP001642484">
    <property type="component" value="Unassembled WGS sequence"/>
</dbReference>